<reference evidence="6" key="1">
    <citation type="journal article" date="2019" name="Int. J. Syst. Evol. Microbiol.">
        <title>The Global Catalogue of Microorganisms (GCM) 10K type strain sequencing project: providing services to taxonomists for standard genome sequencing and annotation.</title>
        <authorList>
            <consortium name="The Broad Institute Genomics Platform"/>
            <consortium name="The Broad Institute Genome Sequencing Center for Infectious Disease"/>
            <person name="Wu L."/>
            <person name="Ma J."/>
        </authorList>
    </citation>
    <scope>NUCLEOTIDE SEQUENCE [LARGE SCALE GENOMIC DNA]</scope>
    <source>
        <strain evidence="6">JCM 13813</strain>
    </source>
</reference>
<dbReference type="Gene3D" id="1.10.10.2840">
    <property type="entry name" value="PucR C-terminal helix-turn-helix domain"/>
    <property type="match status" value="1"/>
</dbReference>
<dbReference type="EMBL" id="BAAAMQ010000010">
    <property type="protein sequence ID" value="GAA2107778.1"/>
    <property type="molecule type" value="Genomic_DNA"/>
</dbReference>
<comment type="similarity">
    <text evidence="1">Belongs to the CdaR family.</text>
</comment>
<organism evidence="5 6">
    <name type="scientific">Nocardioides furvisabuli</name>
    <dbReference type="NCBI Taxonomy" id="375542"/>
    <lineage>
        <taxon>Bacteria</taxon>
        <taxon>Bacillati</taxon>
        <taxon>Actinomycetota</taxon>
        <taxon>Actinomycetes</taxon>
        <taxon>Propionibacteriales</taxon>
        <taxon>Nocardioidaceae</taxon>
        <taxon>Nocardioides</taxon>
    </lineage>
</organism>
<evidence type="ECO:0000313" key="6">
    <source>
        <dbReference type="Proteomes" id="UP001501161"/>
    </source>
</evidence>
<dbReference type="PANTHER" id="PTHR33744:SF1">
    <property type="entry name" value="DNA-BINDING TRANSCRIPTIONAL ACTIVATOR ADER"/>
    <property type="match status" value="1"/>
</dbReference>
<sequence length="416" mass="45957">MTIETDLQVVANAVRARIPELVSAIERTSAQEVPEIYEKDDPVYNEAERSSVLSALTSIVDGLADGRRPPDRPSDAALQEARIAAQAGIDLHSLLRTYRVGQSILWDVILEETLRVVEVDERRMAVLRQASDYQYGWNNKVTEAVIAAYQAEHNAYFFRSQDRKRRAVVSDILRGMPADVQQLGYSLRTEHLAVVAWGRSPEANIRALAVSLDARHLTVSGTSGTYLGWLGSSSLKRVLDERPEAARAMRETHLALGEVSHGVDGFRLSHRQAWQAYRVGKLRSADVVAYGDVALEALMLKDRQAVQDFVSRELGPLHDDDDPRGELLKSTLRAYFRSGQNAASTAQAIHVHERTVAYRLRSIESRLGVTISARRDELAVALRLADLLSQVSSADLRDLDVHADAGLGPDPEAAAP</sequence>
<dbReference type="InterPro" id="IPR025751">
    <property type="entry name" value="RsbRD_N_dom"/>
</dbReference>
<dbReference type="InterPro" id="IPR041522">
    <property type="entry name" value="CdaR_GGDEF"/>
</dbReference>
<dbReference type="InterPro" id="IPR042070">
    <property type="entry name" value="PucR_C-HTH_sf"/>
</dbReference>
<proteinExistence type="inferred from homology"/>
<accession>A0ABN2X9F7</accession>
<dbReference type="InterPro" id="IPR025736">
    <property type="entry name" value="PucR_C-HTH_dom"/>
</dbReference>
<evidence type="ECO:0000259" key="3">
    <source>
        <dbReference type="Pfam" id="PF14361"/>
    </source>
</evidence>
<dbReference type="Pfam" id="PF14361">
    <property type="entry name" value="RsbRD_N"/>
    <property type="match status" value="1"/>
</dbReference>
<evidence type="ECO:0000259" key="2">
    <source>
        <dbReference type="Pfam" id="PF13556"/>
    </source>
</evidence>
<comment type="caution">
    <text evidence="5">The sequence shown here is derived from an EMBL/GenBank/DDBJ whole genome shotgun (WGS) entry which is preliminary data.</text>
</comment>
<evidence type="ECO:0000259" key="4">
    <source>
        <dbReference type="Pfam" id="PF17853"/>
    </source>
</evidence>
<feature type="domain" description="PucR C-terminal helix-turn-helix" evidence="2">
    <location>
        <begin position="330"/>
        <end position="383"/>
    </location>
</feature>
<keyword evidence="6" id="KW-1185">Reference proteome</keyword>
<gene>
    <name evidence="5" type="ORF">GCM10009726_21590</name>
</gene>
<dbReference type="RefSeq" id="WP_231248492.1">
    <property type="nucleotide sequence ID" value="NZ_BAAAMQ010000010.1"/>
</dbReference>
<protein>
    <submittedName>
        <fullName evidence="5">PucR family transcriptional regulator</fullName>
    </submittedName>
</protein>
<evidence type="ECO:0000313" key="5">
    <source>
        <dbReference type="EMBL" id="GAA2107778.1"/>
    </source>
</evidence>
<evidence type="ECO:0000256" key="1">
    <source>
        <dbReference type="ARBA" id="ARBA00006754"/>
    </source>
</evidence>
<name>A0ABN2X9F7_9ACTN</name>
<feature type="domain" description="CdaR GGDEF-like" evidence="4">
    <location>
        <begin position="180"/>
        <end position="279"/>
    </location>
</feature>
<dbReference type="Proteomes" id="UP001501161">
    <property type="component" value="Unassembled WGS sequence"/>
</dbReference>
<feature type="domain" description="RsbT co-antagonist protein RsbRD N-terminal" evidence="3">
    <location>
        <begin position="19"/>
        <end position="155"/>
    </location>
</feature>
<dbReference type="Pfam" id="PF13556">
    <property type="entry name" value="HTH_30"/>
    <property type="match status" value="1"/>
</dbReference>
<dbReference type="InterPro" id="IPR051448">
    <property type="entry name" value="CdaR-like_regulators"/>
</dbReference>
<dbReference type="PANTHER" id="PTHR33744">
    <property type="entry name" value="CARBOHYDRATE DIACID REGULATOR"/>
    <property type="match status" value="1"/>
</dbReference>
<dbReference type="Pfam" id="PF17853">
    <property type="entry name" value="GGDEF_2"/>
    <property type="match status" value="1"/>
</dbReference>